<keyword evidence="2" id="KW-1133">Transmembrane helix</keyword>
<feature type="compositionally biased region" description="Basic and acidic residues" evidence="1">
    <location>
        <begin position="164"/>
        <end position="180"/>
    </location>
</feature>
<dbReference type="HOGENOM" id="CLU_458598_0_0_1"/>
<dbReference type="KEGG" id="lbc:LACBIDRAFT_307139"/>
<gene>
    <name evidence="3" type="ORF">LACBIDRAFT_307139</name>
</gene>
<dbReference type="Proteomes" id="UP000001194">
    <property type="component" value="Unassembled WGS sequence"/>
</dbReference>
<feature type="region of interest" description="Disordered" evidence="1">
    <location>
        <begin position="1"/>
        <end position="66"/>
    </location>
</feature>
<feature type="transmembrane region" description="Helical" evidence="2">
    <location>
        <begin position="490"/>
        <end position="509"/>
    </location>
</feature>
<dbReference type="EMBL" id="DS547124">
    <property type="protein sequence ID" value="EDR03444.1"/>
    <property type="molecule type" value="Genomic_DNA"/>
</dbReference>
<sequence>MEPDTQSRSPTPLHPTIARPSSRVPRSRRRRSPSNDNQNIIVDRTGRDDVSHRAHSTTSDINHGRFVGNPGFNVQTSAAPAVPEVYLHGLRRSQEDHTSTMNFPSPRPPVADVHHIPVDRSHSLRPSIPPDQQPHSFRSPTPPAPIARPTIPRTHRRHRSPSNDNRHIVDNRTGRDDPSRPIHSNAFDINHQDRNAGIGVEASMPTVTPEVHPPIASRYPLYIHLSPSQDALPDHMPQSFRPSPIQPSPTYYPRPIESHSPPAPVIDFDPPRHQLPPFPSPQPVFPVAHEYIVPPIQFHQPQMMITESVFDSIPHQVYSTVGFLQIPTFYQMRVFRAFEDVGMSVPEIRGAMLDITQQKLEGDNPDKTRPRRPSSKSDAKKFKKLLEAWKEFVETVVKEWETFNIISALLLSAILSILQMDVAVIPIIRYPALISLFCAFISLTFGSIYVSKFSEMKRASVAAEFALETKQSSCPILFNAWIMLAMPASWLAWSMILFLVSITSLIWTTGATDNSTNTLSSYKSFVPRLITSLVLLLGILYFVVIMITFSRYGGNLDKAWVRRLQETHRWDESLPKPRPPLDQGLSGWRKALVRH</sequence>
<evidence type="ECO:0000256" key="2">
    <source>
        <dbReference type="SAM" id="Phobius"/>
    </source>
</evidence>
<feature type="compositionally biased region" description="Polar residues" evidence="1">
    <location>
        <begin position="1"/>
        <end position="10"/>
    </location>
</feature>
<evidence type="ECO:0000313" key="4">
    <source>
        <dbReference type="Proteomes" id="UP000001194"/>
    </source>
</evidence>
<keyword evidence="4" id="KW-1185">Reference proteome</keyword>
<dbReference type="RefSeq" id="XP_001885900.1">
    <property type="nucleotide sequence ID" value="XM_001885865.1"/>
</dbReference>
<protein>
    <submittedName>
        <fullName evidence="3">Uncharacterized protein</fullName>
    </submittedName>
</protein>
<proteinExistence type="predicted"/>
<evidence type="ECO:0000313" key="3">
    <source>
        <dbReference type="EMBL" id="EDR03444.1"/>
    </source>
</evidence>
<feature type="region of interest" description="Disordered" evidence="1">
    <location>
        <begin position="120"/>
        <end position="188"/>
    </location>
</feature>
<keyword evidence="2" id="KW-0472">Membrane</keyword>
<feature type="transmembrane region" description="Helical" evidence="2">
    <location>
        <begin position="529"/>
        <end position="549"/>
    </location>
</feature>
<keyword evidence="2" id="KW-0812">Transmembrane</keyword>
<reference evidence="3 4" key="1">
    <citation type="journal article" date="2008" name="Nature">
        <title>The genome of Laccaria bicolor provides insights into mycorrhizal symbiosis.</title>
        <authorList>
            <person name="Martin F."/>
            <person name="Aerts A."/>
            <person name="Ahren D."/>
            <person name="Brun A."/>
            <person name="Danchin E.G.J."/>
            <person name="Duchaussoy F."/>
            <person name="Gibon J."/>
            <person name="Kohler A."/>
            <person name="Lindquist E."/>
            <person name="Pereda V."/>
            <person name="Salamov A."/>
            <person name="Shapiro H.J."/>
            <person name="Wuyts J."/>
            <person name="Blaudez D."/>
            <person name="Buee M."/>
            <person name="Brokstein P."/>
            <person name="Canbaeck B."/>
            <person name="Cohen D."/>
            <person name="Courty P.E."/>
            <person name="Coutinho P.M."/>
            <person name="Delaruelle C."/>
            <person name="Detter J.C."/>
            <person name="Deveau A."/>
            <person name="DiFazio S."/>
            <person name="Duplessis S."/>
            <person name="Fraissinet-Tachet L."/>
            <person name="Lucic E."/>
            <person name="Frey-Klett P."/>
            <person name="Fourrey C."/>
            <person name="Feussner I."/>
            <person name="Gay G."/>
            <person name="Grimwood J."/>
            <person name="Hoegger P.J."/>
            <person name="Jain P."/>
            <person name="Kilaru S."/>
            <person name="Labbe J."/>
            <person name="Lin Y.C."/>
            <person name="Legue V."/>
            <person name="Le Tacon F."/>
            <person name="Marmeisse R."/>
            <person name="Melayah D."/>
            <person name="Montanini B."/>
            <person name="Muratet M."/>
            <person name="Nehls U."/>
            <person name="Niculita-Hirzel H."/>
            <person name="Oudot-Le Secq M.P."/>
            <person name="Peter M."/>
            <person name="Quesneville H."/>
            <person name="Rajashekar B."/>
            <person name="Reich M."/>
            <person name="Rouhier N."/>
            <person name="Schmutz J."/>
            <person name="Yin T."/>
            <person name="Chalot M."/>
            <person name="Henrissat B."/>
            <person name="Kuees U."/>
            <person name="Lucas S."/>
            <person name="Van de Peer Y."/>
            <person name="Podila G.K."/>
            <person name="Polle A."/>
            <person name="Pukkila P.J."/>
            <person name="Richardson P.M."/>
            <person name="Rouze P."/>
            <person name="Sanders I.R."/>
            <person name="Stajich J.E."/>
            <person name="Tunlid A."/>
            <person name="Tuskan G."/>
            <person name="Grigoriev I.V."/>
        </authorList>
    </citation>
    <scope>NUCLEOTIDE SEQUENCE [LARGE SCALE GENOMIC DNA]</scope>
    <source>
        <strain evidence="4">S238N-H82 / ATCC MYA-4686</strain>
    </source>
</reference>
<dbReference type="InParanoid" id="B0DPF8"/>
<feature type="region of interest" description="Disordered" evidence="1">
    <location>
        <begin position="359"/>
        <end position="378"/>
    </location>
</feature>
<feature type="transmembrane region" description="Helical" evidence="2">
    <location>
        <begin position="430"/>
        <end position="450"/>
    </location>
</feature>
<dbReference type="AlphaFoldDB" id="B0DPF8"/>
<evidence type="ECO:0000256" key="1">
    <source>
        <dbReference type="SAM" id="MobiDB-lite"/>
    </source>
</evidence>
<name>B0DPF8_LACBS</name>
<organism evidence="4">
    <name type="scientific">Laccaria bicolor (strain S238N-H82 / ATCC MYA-4686)</name>
    <name type="common">Bicoloured deceiver</name>
    <name type="synonym">Laccaria laccata var. bicolor</name>
    <dbReference type="NCBI Taxonomy" id="486041"/>
    <lineage>
        <taxon>Eukaryota</taxon>
        <taxon>Fungi</taxon>
        <taxon>Dikarya</taxon>
        <taxon>Basidiomycota</taxon>
        <taxon>Agaricomycotina</taxon>
        <taxon>Agaricomycetes</taxon>
        <taxon>Agaricomycetidae</taxon>
        <taxon>Agaricales</taxon>
        <taxon>Agaricineae</taxon>
        <taxon>Hydnangiaceae</taxon>
        <taxon>Laccaria</taxon>
    </lineage>
</organism>
<dbReference type="GeneID" id="6081539"/>
<dbReference type="OrthoDB" id="3062801at2759"/>
<accession>B0DPF8</accession>